<dbReference type="InterPro" id="IPR005615">
    <property type="entry name" value="Glutathione_synthase"/>
</dbReference>
<feature type="binding site" evidence="11">
    <location>
        <position position="139"/>
    </location>
    <ligand>
        <name>Mg(2+)</name>
        <dbReference type="ChEBI" id="CHEBI:18420"/>
    </ligand>
</feature>
<dbReference type="PANTHER" id="PTHR11130:SF0">
    <property type="entry name" value="GLUTATHIONE SYNTHETASE"/>
    <property type="match status" value="1"/>
</dbReference>
<dbReference type="GO" id="GO:0005829">
    <property type="term" value="C:cytosol"/>
    <property type="evidence" value="ECO:0007669"/>
    <property type="project" value="TreeGrafter"/>
</dbReference>
<keyword evidence="8 9" id="KW-0460">Magnesium</keyword>
<dbReference type="AlphaFoldDB" id="A0AAI8Z9D0"/>
<evidence type="ECO:0000256" key="10">
    <source>
        <dbReference type="PIRSR" id="PIRSR001558-1"/>
    </source>
</evidence>
<evidence type="ECO:0000256" key="2">
    <source>
        <dbReference type="ARBA" id="ARBA00010385"/>
    </source>
</evidence>
<evidence type="ECO:0000256" key="7">
    <source>
        <dbReference type="ARBA" id="ARBA00022840"/>
    </source>
</evidence>
<keyword evidence="3 9" id="KW-0436">Ligase</keyword>
<dbReference type="InterPro" id="IPR004887">
    <property type="entry name" value="GSH_synth_subst-bd"/>
</dbReference>
<sequence>MDLSEDGIQHLVSEIKDHQLIHGSLLKLVKYEELSTVPARPVGVSMVSTPFPHRSFQEAFSLQPIFNELYLRAAGNEVWLYSVLGPLLKHDAFFASLWDVFTAVKRAGVVQQVCCGIFRSDYMDHHGPTYKGIKQVEMNTFSVAGAAHADRVIKMHHHLDRIGAPGHSRYSNSERLPNRTSNVQAIVECLTEAHRLHDAENPAKSCVLMVVQPRNFNIADERPIEYGLWDENVPCFRCEWQAVLESTILTEERILFFDSPHRRRMEVSVIYYRAGYEAEEYDELGKQTRLRLELSKAIKCPDVLTHLTTFKTVQQALCSQDAVRRFLPAEQAVQIARTFMEMHVLDNTAEGERVRQWIVDPEHAQNYVLKPNLEGGGHNVFGEDIPDFLSTIPKGEWNRYTVMRMIRQPDSEGLLMMPADLYQGPVVSELGILGTCIWKRKGDEVEVLRNAAAGFTFKTKPSEVQEMSVVKGYGCFDCPLLYDP</sequence>
<evidence type="ECO:0000256" key="11">
    <source>
        <dbReference type="PIRSR" id="PIRSR001558-2"/>
    </source>
</evidence>
<dbReference type="InterPro" id="IPR014049">
    <property type="entry name" value="Glutathione_synthase_N_euk"/>
</dbReference>
<evidence type="ECO:0000256" key="4">
    <source>
        <dbReference type="ARBA" id="ARBA00022684"/>
    </source>
</evidence>
<comment type="pathway">
    <text evidence="1 9">Sulfur metabolism; glutathione biosynthesis; glutathione from L-cysteine and L-glutamate: step 2/2.</text>
</comment>
<organism evidence="13 14">
    <name type="scientific">Lecanosticta acicola</name>
    <dbReference type="NCBI Taxonomy" id="111012"/>
    <lineage>
        <taxon>Eukaryota</taxon>
        <taxon>Fungi</taxon>
        <taxon>Dikarya</taxon>
        <taxon>Ascomycota</taxon>
        <taxon>Pezizomycotina</taxon>
        <taxon>Dothideomycetes</taxon>
        <taxon>Dothideomycetidae</taxon>
        <taxon>Mycosphaerellales</taxon>
        <taxon>Mycosphaerellaceae</taxon>
        <taxon>Lecanosticta</taxon>
    </lineage>
</organism>
<keyword evidence="7 9" id="KW-0067">ATP-binding</keyword>
<evidence type="ECO:0000313" key="14">
    <source>
        <dbReference type="Proteomes" id="UP001296104"/>
    </source>
</evidence>
<feature type="binding site" evidence="10">
    <location>
        <begin position="370"/>
        <end position="379"/>
    </location>
    <ligand>
        <name>ATP</name>
        <dbReference type="ChEBI" id="CHEBI:30616"/>
    </ligand>
</feature>
<proteinExistence type="inferred from homology"/>
<dbReference type="SUPFAM" id="SSF52440">
    <property type="entry name" value="PreATP-grasp domain"/>
    <property type="match status" value="1"/>
</dbReference>
<dbReference type="Proteomes" id="UP001296104">
    <property type="component" value="Unassembled WGS sequence"/>
</dbReference>
<evidence type="ECO:0000256" key="5">
    <source>
        <dbReference type="ARBA" id="ARBA00022723"/>
    </source>
</evidence>
<dbReference type="EC" id="6.3.2.3" evidence="9"/>
<feature type="binding site" evidence="10">
    <location>
        <position position="311"/>
    </location>
    <ligand>
        <name>ATP</name>
        <dbReference type="ChEBI" id="CHEBI:30616"/>
    </ligand>
</feature>
<evidence type="ECO:0000256" key="8">
    <source>
        <dbReference type="ARBA" id="ARBA00022842"/>
    </source>
</evidence>
<reference evidence="13" key="1">
    <citation type="submission" date="2023-11" db="EMBL/GenBank/DDBJ databases">
        <authorList>
            <person name="Alioto T."/>
            <person name="Alioto T."/>
            <person name="Gomez Garrido J."/>
        </authorList>
    </citation>
    <scope>NUCLEOTIDE SEQUENCE</scope>
</reference>
<keyword evidence="14" id="KW-1185">Reference proteome</keyword>
<evidence type="ECO:0000256" key="6">
    <source>
        <dbReference type="ARBA" id="ARBA00022741"/>
    </source>
</evidence>
<dbReference type="InterPro" id="IPR014709">
    <property type="entry name" value="Glutathione_synthase_C_euk"/>
</dbReference>
<evidence type="ECO:0000259" key="12">
    <source>
        <dbReference type="Pfam" id="PF03199"/>
    </source>
</evidence>
<feature type="binding site" evidence="10">
    <location>
        <position position="429"/>
    </location>
    <ligand>
        <name>ATP</name>
        <dbReference type="ChEBI" id="CHEBI:30616"/>
    </ligand>
</feature>
<dbReference type="Pfam" id="PF03199">
    <property type="entry name" value="GSH_synthase"/>
    <property type="match status" value="1"/>
</dbReference>
<feature type="binding site" evidence="11">
    <location>
        <position position="374"/>
    </location>
    <ligand>
        <name>Mg(2+)</name>
        <dbReference type="ChEBI" id="CHEBI:18420"/>
    </ligand>
</feature>
<feature type="domain" description="Glutathione synthase substrate-binding" evidence="12">
    <location>
        <begin position="206"/>
        <end position="307"/>
    </location>
</feature>
<dbReference type="Gene3D" id="3.30.1490.80">
    <property type="match status" value="1"/>
</dbReference>
<dbReference type="GO" id="GO:0004363">
    <property type="term" value="F:glutathione synthase activity"/>
    <property type="evidence" value="ECO:0007669"/>
    <property type="project" value="UniProtKB-UniRule"/>
</dbReference>
<evidence type="ECO:0000256" key="9">
    <source>
        <dbReference type="PIRNR" id="PIRNR001558"/>
    </source>
</evidence>
<feature type="binding site" evidence="10">
    <location>
        <position position="119"/>
    </location>
    <ligand>
        <name>substrate</name>
    </ligand>
</feature>
<feature type="binding site" evidence="10">
    <location>
        <begin position="403"/>
        <end position="406"/>
    </location>
    <ligand>
        <name>ATP</name>
        <dbReference type="ChEBI" id="CHEBI:30616"/>
    </ligand>
</feature>
<dbReference type="Gene3D" id="3.30.470.20">
    <property type="entry name" value="ATP-grasp fold, B domain"/>
    <property type="match status" value="1"/>
</dbReference>
<evidence type="ECO:0000313" key="13">
    <source>
        <dbReference type="EMBL" id="CAK4034919.1"/>
    </source>
</evidence>
<dbReference type="Gene3D" id="3.30.1490.50">
    <property type="match status" value="1"/>
</dbReference>
<comment type="caution">
    <text evidence="13">The sequence shown here is derived from an EMBL/GenBank/DDBJ whole genome shotgun (WGS) entry which is preliminary data.</text>
</comment>
<dbReference type="SUPFAM" id="SSF56059">
    <property type="entry name" value="Glutathione synthetase ATP-binding domain-like"/>
    <property type="match status" value="1"/>
</dbReference>
<dbReference type="InterPro" id="IPR014042">
    <property type="entry name" value="Glutathione_synthase_a-hlx"/>
</dbReference>
<dbReference type="Gene3D" id="3.40.50.1760">
    <property type="entry name" value="Glutathione synthase, substrate-binding domain superfamily, eukaryotic"/>
    <property type="match status" value="1"/>
</dbReference>
<dbReference type="PANTHER" id="PTHR11130">
    <property type="entry name" value="GLUTATHIONE SYNTHETASE"/>
    <property type="match status" value="1"/>
</dbReference>
<dbReference type="PIRSF" id="PIRSF001558">
    <property type="entry name" value="GSHase"/>
    <property type="match status" value="1"/>
</dbReference>
<dbReference type="InterPro" id="IPR016185">
    <property type="entry name" value="PreATP-grasp_dom_sf"/>
</dbReference>
<evidence type="ECO:0000256" key="1">
    <source>
        <dbReference type="ARBA" id="ARBA00004965"/>
    </source>
</evidence>
<keyword evidence="4 9" id="KW-0317">Glutathione biosynthesis</keyword>
<protein>
    <recommendedName>
        <fullName evidence="9">Glutathione synthetase</fullName>
        <shortName evidence="9">GSH-S</shortName>
        <ecNumber evidence="9">6.3.2.3</ecNumber>
    </recommendedName>
</protein>
<comment type="catalytic activity">
    <reaction evidence="9">
        <text>gamma-L-glutamyl-L-cysteine + glycine + ATP = glutathione + ADP + phosphate + H(+)</text>
        <dbReference type="Rhea" id="RHEA:13557"/>
        <dbReference type="ChEBI" id="CHEBI:15378"/>
        <dbReference type="ChEBI" id="CHEBI:30616"/>
        <dbReference type="ChEBI" id="CHEBI:43474"/>
        <dbReference type="ChEBI" id="CHEBI:57305"/>
        <dbReference type="ChEBI" id="CHEBI:57925"/>
        <dbReference type="ChEBI" id="CHEBI:58173"/>
        <dbReference type="ChEBI" id="CHEBI:456216"/>
        <dbReference type="EC" id="6.3.2.3"/>
    </reaction>
</comment>
<comment type="similarity">
    <text evidence="2 9">Belongs to the eukaryotic GSH synthase family.</text>
</comment>
<dbReference type="Gene3D" id="1.10.1080.10">
    <property type="entry name" value="Glutathione Synthetase, Chain A, domain 3"/>
    <property type="match status" value="1"/>
</dbReference>
<feature type="binding site" evidence="11">
    <location>
        <position position="137"/>
    </location>
    <ligand>
        <name>Mg(2+)</name>
        <dbReference type="ChEBI" id="CHEBI:18420"/>
    </ligand>
</feature>
<gene>
    <name evidence="13" type="ORF">LECACI_7A010077</name>
</gene>
<name>A0AAI8Z9D0_9PEZI</name>
<feature type="binding site" evidence="10">
    <location>
        <position position="137"/>
    </location>
    <ligand>
        <name>ATP</name>
        <dbReference type="ChEBI" id="CHEBI:30616"/>
    </ligand>
</feature>
<accession>A0AAI8Z9D0</accession>
<dbReference type="GO" id="GO:0000287">
    <property type="term" value="F:magnesium ion binding"/>
    <property type="evidence" value="ECO:0007669"/>
    <property type="project" value="UniProtKB-UniRule"/>
</dbReference>
<dbReference type="EMBL" id="CAVMBE010000149">
    <property type="protein sequence ID" value="CAK4034919.1"/>
    <property type="molecule type" value="Genomic_DNA"/>
</dbReference>
<feature type="binding site" evidence="10">
    <location>
        <position position="466"/>
    </location>
    <ligand>
        <name>ATP</name>
        <dbReference type="ChEBI" id="CHEBI:30616"/>
    </ligand>
</feature>
<feature type="binding site" evidence="10">
    <location>
        <position position="460"/>
    </location>
    <ligand>
        <name>ATP</name>
        <dbReference type="ChEBI" id="CHEBI:30616"/>
    </ligand>
</feature>
<evidence type="ECO:0000256" key="3">
    <source>
        <dbReference type="ARBA" id="ARBA00022598"/>
    </source>
</evidence>
<dbReference type="Pfam" id="PF03917">
    <property type="entry name" value="GSH_synth_ATP"/>
    <property type="match status" value="1"/>
</dbReference>
<dbReference type="GO" id="GO:0043295">
    <property type="term" value="F:glutathione binding"/>
    <property type="evidence" value="ECO:0007669"/>
    <property type="project" value="UniProtKB-UniRule"/>
</dbReference>
<dbReference type="GO" id="GO:0005524">
    <property type="term" value="F:ATP binding"/>
    <property type="evidence" value="ECO:0007669"/>
    <property type="project" value="UniProtKB-UniRule"/>
</dbReference>
<comment type="cofactor">
    <cofactor evidence="9 11">
        <name>Mg(2+)</name>
        <dbReference type="ChEBI" id="CHEBI:18420"/>
    </cofactor>
    <text evidence="9 11">Binds 1 Mg(2+) ion per subunit.</text>
</comment>
<keyword evidence="6 9" id="KW-0547">Nucleotide-binding</keyword>
<dbReference type="InterPro" id="IPR037013">
    <property type="entry name" value="GSH-S_sub-bd_sf"/>
</dbReference>
<keyword evidence="5 9" id="KW-0479">Metal-binding</keyword>